<dbReference type="PANTHER" id="PTHR13490:SF0">
    <property type="entry name" value="SMALL RIBOSOMAL SUBUNIT PROTEIN MS35"/>
    <property type="match status" value="1"/>
</dbReference>
<dbReference type="PANTHER" id="PTHR13490">
    <property type="entry name" value="MITOCHONDRIAL 28S RIBOSOMAL PROTEIN S28"/>
    <property type="match status" value="1"/>
</dbReference>
<evidence type="ECO:0000313" key="2">
    <source>
        <dbReference type="EMBL" id="KAK0616254.1"/>
    </source>
</evidence>
<organism evidence="2 3">
    <name type="scientific">Immersiella caudata</name>
    <dbReference type="NCBI Taxonomy" id="314043"/>
    <lineage>
        <taxon>Eukaryota</taxon>
        <taxon>Fungi</taxon>
        <taxon>Dikarya</taxon>
        <taxon>Ascomycota</taxon>
        <taxon>Pezizomycotina</taxon>
        <taxon>Sordariomycetes</taxon>
        <taxon>Sordariomycetidae</taxon>
        <taxon>Sordariales</taxon>
        <taxon>Lasiosphaeriaceae</taxon>
        <taxon>Immersiella</taxon>
    </lineage>
</organism>
<feature type="domain" description="Small ribosomal subunit protein mS35 mitochondrial conserved" evidence="1">
    <location>
        <begin position="183"/>
        <end position="303"/>
    </location>
</feature>
<dbReference type="EMBL" id="JAULSU010000005">
    <property type="protein sequence ID" value="KAK0616254.1"/>
    <property type="molecule type" value="Genomic_DNA"/>
</dbReference>
<name>A0AA39WIX1_9PEZI</name>
<accession>A0AA39WIX1</accession>
<evidence type="ECO:0000259" key="1">
    <source>
        <dbReference type="Pfam" id="PF10213"/>
    </source>
</evidence>
<dbReference type="InterPro" id="IPR019349">
    <property type="entry name" value="Ribosomal_mS35_mit"/>
</dbReference>
<comment type="caution">
    <text evidence="2">The sequence shown here is derived from an EMBL/GenBank/DDBJ whole genome shotgun (WGS) entry which is preliminary data.</text>
</comment>
<dbReference type="AlphaFoldDB" id="A0AA39WIX1"/>
<dbReference type="GO" id="GO:0005763">
    <property type="term" value="C:mitochondrial small ribosomal subunit"/>
    <property type="evidence" value="ECO:0007669"/>
    <property type="project" value="TreeGrafter"/>
</dbReference>
<dbReference type="Pfam" id="PF10213">
    <property type="entry name" value="MRP-S28"/>
    <property type="match status" value="1"/>
</dbReference>
<keyword evidence="3" id="KW-1185">Reference proteome</keyword>
<protein>
    <submittedName>
        <fullName evidence="2">Mitochondrial ribosomal subunit protein-domain-containing protein</fullName>
    </submittedName>
</protein>
<gene>
    <name evidence="2" type="ORF">B0T14DRAFT_458520</name>
</gene>
<evidence type="ECO:0000313" key="3">
    <source>
        <dbReference type="Proteomes" id="UP001175000"/>
    </source>
</evidence>
<dbReference type="InterPro" id="IPR039848">
    <property type="entry name" value="Ribosomal_mS35_mt"/>
</dbReference>
<proteinExistence type="predicted"/>
<dbReference type="GO" id="GO:0032543">
    <property type="term" value="P:mitochondrial translation"/>
    <property type="evidence" value="ECO:0007669"/>
    <property type="project" value="InterPro"/>
</dbReference>
<sequence>MATTANSLRLCVRARSQLSALAICPSQASPLRRALSTTPARCAEEGVSGDADELGKKKFYDTAGDVLKDLAKVGKRQARLAQPMLDRWEQLPQAEVARLDKLTKEVIQGTAEIRRPVKVQRNSFWNTNEPDSDMITDEIGEDDFEEDDMTSMAHGKLEEHREYREYARIAIWEMPLLAKFATPFQPPKGDQVLRFRYTTYMGEIHPAAKKVVVEFSPTDLKDLTDVQVMKLKKLAGARYNPEKDIIKMSCERFEHQAQNKRYLGDLVNDMITSAKDPTDTFEDIPLDLRHHKSKVKHRFPKKWLLTEERKKEIEAERQRSYHLDQEKKASGGLIDGVKQIEQMQQLAPVREKVPVRVLR</sequence>
<reference evidence="2" key="1">
    <citation type="submission" date="2023-06" db="EMBL/GenBank/DDBJ databases">
        <title>Genome-scale phylogeny and comparative genomics of the fungal order Sordariales.</title>
        <authorList>
            <consortium name="Lawrence Berkeley National Laboratory"/>
            <person name="Hensen N."/>
            <person name="Bonometti L."/>
            <person name="Westerberg I."/>
            <person name="Brannstrom I.O."/>
            <person name="Guillou S."/>
            <person name="Cros-Aarteil S."/>
            <person name="Calhoun S."/>
            <person name="Haridas S."/>
            <person name="Kuo A."/>
            <person name="Mondo S."/>
            <person name="Pangilinan J."/>
            <person name="Riley R."/>
            <person name="Labutti K."/>
            <person name="Andreopoulos B."/>
            <person name="Lipzen A."/>
            <person name="Chen C."/>
            <person name="Yanf M."/>
            <person name="Daum C."/>
            <person name="Ng V."/>
            <person name="Clum A."/>
            <person name="Steindorff A."/>
            <person name="Ohm R."/>
            <person name="Martin F."/>
            <person name="Silar P."/>
            <person name="Natvig D."/>
            <person name="Lalanne C."/>
            <person name="Gautier V."/>
            <person name="Ament-Velasquez S.L."/>
            <person name="Kruys A."/>
            <person name="Hutchinson M.I."/>
            <person name="Powell A.J."/>
            <person name="Barry K."/>
            <person name="Miller A.N."/>
            <person name="Grigoriev I.V."/>
            <person name="Debuchy R."/>
            <person name="Gladieux P."/>
            <person name="Thoren M.H."/>
            <person name="Johannesson H."/>
        </authorList>
    </citation>
    <scope>NUCLEOTIDE SEQUENCE</scope>
    <source>
        <strain evidence="2">CBS 606.72</strain>
    </source>
</reference>
<dbReference type="GO" id="GO:0003735">
    <property type="term" value="F:structural constituent of ribosome"/>
    <property type="evidence" value="ECO:0007669"/>
    <property type="project" value="InterPro"/>
</dbReference>
<dbReference type="Proteomes" id="UP001175000">
    <property type="component" value="Unassembled WGS sequence"/>
</dbReference>